<reference evidence="9 10" key="1">
    <citation type="submission" date="2014-02" db="EMBL/GenBank/DDBJ databases">
        <title>Vibrio fortis Dalian14 Genome Sequencing.</title>
        <authorList>
            <person name="Wang Y."/>
            <person name="Song L."/>
            <person name="Liu G."/>
            <person name="Ding J."/>
        </authorList>
    </citation>
    <scope>NUCLEOTIDE SEQUENCE [LARGE SCALE GENOMIC DNA]</scope>
    <source>
        <strain evidence="9 10">Dalian14</strain>
    </source>
</reference>
<evidence type="ECO:0000256" key="1">
    <source>
        <dbReference type="ARBA" id="ARBA00005051"/>
    </source>
</evidence>
<dbReference type="InterPro" id="IPR035907">
    <property type="entry name" value="Hppk_sf"/>
</dbReference>
<proteinExistence type="predicted"/>
<dbReference type="GO" id="GO:0005524">
    <property type="term" value="F:ATP binding"/>
    <property type="evidence" value="ECO:0007669"/>
    <property type="project" value="UniProtKB-KW"/>
</dbReference>
<comment type="caution">
    <text evidence="9">The sequence shown here is derived from an EMBL/GenBank/DDBJ whole genome shotgun (WGS) entry which is preliminary data.</text>
</comment>
<dbReference type="GO" id="GO:0046654">
    <property type="term" value="P:tetrahydrofolate biosynthetic process"/>
    <property type="evidence" value="ECO:0007669"/>
    <property type="project" value="UniProtKB-UniPathway"/>
</dbReference>
<comment type="pathway">
    <text evidence="1">Cofactor biosynthesis; tetrahydrofolate biosynthesis; 2-amino-4-hydroxy-6-hydroxymethyl-7,8-dihydropteridine diphosphate from 7,8-dihydroneopterin triphosphate: step 4/4.</text>
</comment>
<keyword evidence="4" id="KW-0547">Nucleotide-binding</keyword>
<dbReference type="RefSeq" id="WP_032550746.1">
    <property type="nucleotide sequence ID" value="NZ_JFFR01000013.1"/>
</dbReference>
<feature type="domain" description="7,8-dihydro-6-hydroxymethylpterin-pyrophosphokinase" evidence="8">
    <location>
        <begin position="5"/>
        <end position="129"/>
    </location>
</feature>
<dbReference type="GO" id="GO:0003848">
    <property type="term" value="F:2-amino-4-hydroxy-6-hydroxymethyldihydropteridine diphosphokinase activity"/>
    <property type="evidence" value="ECO:0007669"/>
    <property type="project" value="UniProtKB-EC"/>
</dbReference>
<sequence length="165" mass="18882">MATVYVSIGSNINREHHVTASLKALEDRFAPLRVSRFYDCVPVGFEGDNFLNLVVGFECALPVAELSSILRQIELENGRQRETKAYAPRKMDIDILLYDDLVGTIDGVELPRGEITEYAFVLRPLVDIAAQKRHPTLDVSYQQLWDNFDQLSQKTEPIRFEFNFT</sequence>
<dbReference type="CDD" id="cd00483">
    <property type="entry name" value="HPPK"/>
    <property type="match status" value="1"/>
</dbReference>
<evidence type="ECO:0000256" key="3">
    <source>
        <dbReference type="ARBA" id="ARBA00022679"/>
    </source>
</evidence>
<dbReference type="UniPathway" id="UPA00077">
    <property type="reaction ID" value="UER00155"/>
</dbReference>
<dbReference type="Pfam" id="PF01288">
    <property type="entry name" value="HPPK"/>
    <property type="match status" value="1"/>
</dbReference>
<evidence type="ECO:0000259" key="8">
    <source>
        <dbReference type="Pfam" id="PF01288"/>
    </source>
</evidence>
<evidence type="ECO:0000256" key="4">
    <source>
        <dbReference type="ARBA" id="ARBA00022741"/>
    </source>
</evidence>
<evidence type="ECO:0000256" key="7">
    <source>
        <dbReference type="ARBA" id="ARBA00022909"/>
    </source>
</evidence>
<dbReference type="EMBL" id="JFFR01000013">
    <property type="protein sequence ID" value="KDN28879.1"/>
    <property type="molecule type" value="Genomic_DNA"/>
</dbReference>
<dbReference type="PANTHER" id="PTHR43071">
    <property type="entry name" value="2-AMINO-4-HYDROXY-6-HYDROXYMETHYLDIHYDROPTERIDINE PYROPHOSPHOKINASE"/>
    <property type="match status" value="1"/>
</dbReference>
<dbReference type="OrthoDB" id="9790168at2"/>
<evidence type="ECO:0000256" key="5">
    <source>
        <dbReference type="ARBA" id="ARBA00022777"/>
    </source>
</evidence>
<protein>
    <recommendedName>
        <fullName evidence="2">2-amino-4-hydroxy-6-hydroxymethyldihydropteridine diphosphokinase</fullName>
        <ecNumber evidence="2">2.7.6.3</ecNumber>
    </recommendedName>
</protein>
<keyword evidence="7" id="KW-0289">Folate biosynthesis</keyword>
<evidence type="ECO:0000313" key="10">
    <source>
        <dbReference type="Proteomes" id="UP000027219"/>
    </source>
</evidence>
<evidence type="ECO:0000256" key="2">
    <source>
        <dbReference type="ARBA" id="ARBA00013253"/>
    </source>
</evidence>
<dbReference type="EC" id="2.7.6.3" evidence="2"/>
<keyword evidence="10" id="KW-1185">Reference proteome</keyword>
<dbReference type="STRING" id="212667.VFDL14_22430"/>
<keyword evidence="3" id="KW-0808">Transferase</keyword>
<dbReference type="SUPFAM" id="SSF55083">
    <property type="entry name" value="6-hydroxymethyl-7,8-dihydropterin pyrophosphokinase, HPPK"/>
    <property type="match status" value="1"/>
</dbReference>
<dbReference type="InterPro" id="IPR000550">
    <property type="entry name" value="Hppk"/>
</dbReference>
<dbReference type="PANTHER" id="PTHR43071:SF2">
    <property type="entry name" value="2-AMINO-4-HYDROXY-6-HYDROXYMETHYLDIHYDROPTERIDINE PYROPHOSPHOKINASE"/>
    <property type="match status" value="1"/>
</dbReference>
<keyword evidence="6" id="KW-0067">ATP-binding</keyword>
<accession>A0A066UXF4</accession>
<dbReference type="GO" id="GO:0046656">
    <property type="term" value="P:folic acid biosynthetic process"/>
    <property type="evidence" value="ECO:0007669"/>
    <property type="project" value="UniProtKB-KW"/>
</dbReference>
<gene>
    <name evidence="9" type="ORF">VFDL14_22430</name>
</gene>
<dbReference type="NCBIfam" id="TIGR01498">
    <property type="entry name" value="folK"/>
    <property type="match status" value="1"/>
</dbReference>
<dbReference type="Proteomes" id="UP000027219">
    <property type="component" value="Unassembled WGS sequence"/>
</dbReference>
<organism evidence="9 10">
    <name type="scientific">Vibrio fortis</name>
    <dbReference type="NCBI Taxonomy" id="212667"/>
    <lineage>
        <taxon>Bacteria</taxon>
        <taxon>Pseudomonadati</taxon>
        <taxon>Pseudomonadota</taxon>
        <taxon>Gammaproteobacteria</taxon>
        <taxon>Vibrionales</taxon>
        <taxon>Vibrionaceae</taxon>
        <taxon>Vibrio</taxon>
    </lineage>
</organism>
<keyword evidence="5 9" id="KW-0418">Kinase</keyword>
<dbReference type="AlphaFoldDB" id="A0A066UXF4"/>
<dbReference type="GO" id="GO:0016301">
    <property type="term" value="F:kinase activity"/>
    <property type="evidence" value="ECO:0007669"/>
    <property type="project" value="UniProtKB-KW"/>
</dbReference>
<evidence type="ECO:0000313" key="9">
    <source>
        <dbReference type="EMBL" id="KDN28879.1"/>
    </source>
</evidence>
<dbReference type="Gene3D" id="3.30.70.560">
    <property type="entry name" value="7,8-Dihydro-6-hydroxymethylpterin-pyrophosphokinase HPPK"/>
    <property type="match status" value="1"/>
</dbReference>
<evidence type="ECO:0000256" key="6">
    <source>
        <dbReference type="ARBA" id="ARBA00022840"/>
    </source>
</evidence>
<name>A0A066UXF4_9VIBR</name>